<accession>W7EKN2</accession>
<dbReference type="HOGENOM" id="CLU_1524881_0_0_1"/>
<dbReference type="EMBL" id="KI968729">
    <property type="protein sequence ID" value="EUN27524.1"/>
    <property type="molecule type" value="Genomic_DNA"/>
</dbReference>
<proteinExistence type="predicted"/>
<sequence>MPRDPVADRAMYYRIQTLFHNLLVVKSSLNARLHLENLVQNSSFYCLTCSLSPSPSSTFTNTTTTPTPGTCGPTCPLLRPHSTLGFIPSDTPSSNFSVIQSDFAAYYNILKDIYRKGRDVTDEEVEGWERQAEEMRTWSETPTERWEREGWQVWRRREKWIRGVFGREWEGGGAWGVKREG</sequence>
<dbReference type="AlphaFoldDB" id="W7EKN2"/>
<evidence type="ECO:0000313" key="1">
    <source>
        <dbReference type="EMBL" id="EUN27524.1"/>
    </source>
</evidence>
<reference evidence="1" key="1">
    <citation type="journal article" date="2013" name="PLoS Genet.">
        <title>Comparative genome structure, secondary metabolite, and effector coding capacity across Cochliobolus pathogens.</title>
        <authorList>
            <person name="Condon B.J."/>
            <person name="Leng Y."/>
            <person name="Wu D."/>
            <person name="Bushley K.E."/>
            <person name="Ohm R.A."/>
            <person name="Otillar R."/>
            <person name="Martin J."/>
            <person name="Schackwitz W."/>
            <person name="Grimwood J."/>
            <person name="MohdZainudin N."/>
            <person name="Xue C."/>
            <person name="Wang R."/>
            <person name="Manning V.A."/>
            <person name="Dhillon B."/>
            <person name="Tu Z.J."/>
            <person name="Steffenson B.J."/>
            <person name="Salamov A."/>
            <person name="Sun H."/>
            <person name="Lowry S."/>
            <person name="LaButti K."/>
            <person name="Han J."/>
            <person name="Copeland A."/>
            <person name="Lindquist E."/>
            <person name="Barry K."/>
            <person name="Schmutz J."/>
            <person name="Baker S.E."/>
            <person name="Ciuffetti L.M."/>
            <person name="Grigoriev I.V."/>
            <person name="Zhong S."/>
            <person name="Turgeon B.G."/>
        </authorList>
    </citation>
    <scope>NUCLEOTIDE SEQUENCE [LARGE SCALE GENOMIC DNA]</scope>
    <source>
        <strain evidence="1">FI3</strain>
    </source>
</reference>
<reference evidence="1" key="2">
    <citation type="submission" date="2014-01" db="EMBL/GenBank/DDBJ databases">
        <authorList>
            <consortium name="DOE Joint Genome Institute"/>
            <person name="Ohm R.A."/>
            <person name="Condon B.J."/>
            <person name="Leng Y."/>
            <person name="Wu D."/>
            <person name="Bushley K.E."/>
            <person name="Otillar R."/>
            <person name="Martin J."/>
            <person name="Schackwitz W."/>
            <person name="Grimwood J."/>
            <person name="MohdZainudin N."/>
            <person name="Xue C."/>
            <person name="Wang R."/>
            <person name="Manning V.A."/>
            <person name="Dhillon B."/>
            <person name="Tu Z.J."/>
            <person name="Steffenson B.J."/>
            <person name="Salamov A."/>
            <person name="Sun H."/>
            <person name="Lowry S."/>
            <person name="LaButti K."/>
            <person name="Han J."/>
            <person name="Copeland A."/>
            <person name="Lindquist E."/>
            <person name="Barry K."/>
            <person name="Schmutz J."/>
            <person name="Baker S."/>
            <person name="Ciuffetti L.M."/>
            <person name="Grigoriev I.V."/>
            <person name="Zhong S."/>
            <person name="Nordberg B.G."/>
            <person name="Cantor M.N."/>
            <person name="Hua S.X."/>
        </authorList>
    </citation>
    <scope>NUCLEOTIDE SEQUENCE</scope>
    <source>
        <strain evidence="1">FI3</strain>
    </source>
</reference>
<dbReference type="OrthoDB" id="3784217at2759"/>
<protein>
    <submittedName>
        <fullName evidence="1">Uncharacterized protein</fullName>
    </submittedName>
</protein>
<name>W7EKN2_BIPV3</name>
<gene>
    <name evidence="1" type="ORF">COCVIDRAFT_98130</name>
</gene>
<dbReference type="RefSeq" id="XP_014557106.1">
    <property type="nucleotide sequence ID" value="XM_014701620.1"/>
</dbReference>
<dbReference type="GeneID" id="26260520"/>
<organism evidence="1">
    <name type="scientific">Bipolaris victoriae (strain FI3)</name>
    <name type="common">Victoria blight of oats agent</name>
    <name type="synonym">Cochliobolus victoriae</name>
    <dbReference type="NCBI Taxonomy" id="930091"/>
    <lineage>
        <taxon>Eukaryota</taxon>
        <taxon>Fungi</taxon>
        <taxon>Dikarya</taxon>
        <taxon>Ascomycota</taxon>
        <taxon>Pezizomycotina</taxon>
        <taxon>Dothideomycetes</taxon>
        <taxon>Pleosporomycetidae</taxon>
        <taxon>Pleosporales</taxon>
        <taxon>Pleosporineae</taxon>
        <taxon>Pleosporaceae</taxon>
        <taxon>Bipolaris</taxon>
    </lineage>
</organism>